<evidence type="ECO:0000313" key="3">
    <source>
        <dbReference type="Proteomes" id="UP000243605"/>
    </source>
</evidence>
<proteinExistence type="predicted"/>
<evidence type="ECO:0000256" key="1">
    <source>
        <dbReference type="SAM" id="Phobius"/>
    </source>
</evidence>
<dbReference type="Proteomes" id="UP000243605">
    <property type="component" value="Unassembled WGS sequence"/>
</dbReference>
<keyword evidence="1" id="KW-1133">Transmembrane helix</keyword>
<reference evidence="2 3" key="1">
    <citation type="submission" date="2016-10" db="EMBL/GenBank/DDBJ databases">
        <authorList>
            <person name="Varghese N."/>
            <person name="Submissions S."/>
        </authorList>
    </citation>
    <scope>NUCLEOTIDE SEQUENCE [LARGE SCALE GENOMIC DNA]</scope>
    <source>
        <strain evidence="2 3">IBRC-M10081</strain>
    </source>
</reference>
<feature type="transmembrane region" description="Helical" evidence="1">
    <location>
        <begin position="54"/>
        <end position="76"/>
    </location>
</feature>
<protein>
    <submittedName>
        <fullName evidence="2">Putative membrane protein</fullName>
    </submittedName>
</protein>
<gene>
    <name evidence="2" type="ORF">SAMN05192557_1007</name>
</gene>
<keyword evidence="1" id="KW-0472">Membrane</keyword>
<keyword evidence="1" id="KW-0812">Transmembrane</keyword>
<feature type="transmembrane region" description="Helical" evidence="1">
    <location>
        <begin position="143"/>
        <end position="162"/>
    </location>
</feature>
<accession>A0A662Z334</accession>
<keyword evidence="3" id="KW-1185">Reference proteome</keyword>
<organism evidence="2 3">
    <name type="scientific">Aliicoccus persicus</name>
    <dbReference type="NCBI Taxonomy" id="930138"/>
    <lineage>
        <taxon>Bacteria</taxon>
        <taxon>Bacillati</taxon>
        <taxon>Bacillota</taxon>
        <taxon>Bacilli</taxon>
        <taxon>Bacillales</taxon>
        <taxon>Staphylococcaceae</taxon>
        <taxon>Aliicoccus</taxon>
    </lineage>
</organism>
<feature type="transmembrane region" description="Helical" evidence="1">
    <location>
        <begin position="197"/>
        <end position="220"/>
    </location>
</feature>
<dbReference type="EMBL" id="FOIT01000002">
    <property type="protein sequence ID" value="SEV95937.1"/>
    <property type="molecule type" value="Genomic_DNA"/>
</dbReference>
<dbReference type="PANTHER" id="PTHR37308">
    <property type="entry name" value="INTEGRAL MEMBRANE PROTEIN"/>
    <property type="match status" value="1"/>
</dbReference>
<dbReference type="PANTHER" id="PTHR37308:SF1">
    <property type="entry name" value="POLYPRENYL-PHOSPHATE TRANSPORTER"/>
    <property type="match status" value="1"/>
</dbReference>
<feature type="transmembrane region" description="Helical" evidence="1">
    <location>
        <begin position="114"/>
        <end position="131"/>
    </location>
</feature>
<sequence length="281" mass="30512">MRWTNIFRGFAMGITELIPGVSSGTIALLLGVYEQLLSSIKGLLGKSFRESLRFLFPLVIGMGIAILTLSSVMTYLLETHPIPTQMAFVGLVIGVLPMLWRLSRVRETFKAPQIIMFIIGLGLLIGMSFITPEEVAHSPEITTMLLVKLFFAGVLAAMTLLLPGISGSLVLLIFGYYYIVVSSINELTSLNFTVLPVLIAVGLGILVGLYVGSVVITFLFTHFKYMTYAGVMGLVLGSVLSIYPGLPTSPTMWILTIITFIIGFSISFLLGLVGEKEATSE</sequence>
<feature type="transmembrane region" description="Helical" evidence="1">
    <location>
        <begin position="82"/>
        <end position="102"/>
    </location>
</feature>
<dbReference type="Pfam" id="PF04018">
    <property type="entry name" value="VCA0040-like"/>
    <property type="match status" value="1"/>
</dbReference>
<feature type="transmembrane region" description="Helical" evidence="1">
    <location>
        <begin position="6"/>
        <end position="33"/>
    </location>
</feature>
<dbReference type="RefSeq" id="WP_245705634.1">
    <property type="nucleotide sequence ID" value="NZ_FOIT01000002.1"/>
</dbReference>
<feature type="transmembrane region" description="Helical" evidence="1">
    <location>
        <begin position="252"/>
        <end position="273"/>
    </location>
</feature>
<name>A0A662Z334_9STAP</name>
<dbReference type="InterPro" id="IPR007163">
    <property type="entry name" value="VCA0040-like"/>
</dbReference>
<evidence type="ECO:0000313" key="2">
    <source>
        <dbReference type="EMBL" id="SEV95937.1"/>
    </source>
</evidence>
<dbReference type="AlphaFoldDB" id="A0A662Z334"/>
<feature type="transmembrane region" description="Helical" evidence="1">
    <location>
        <begin position="227"/>
        <end position="246"/>
    </location>
</feature>
<feature type="transmembrane region" description="Helical" evidence="1">
    <location>
        <begin position="169"/>
        <end position="185"/>
    </location>
</feature>